<dbReference type="CDD" id="cd24017">
    <property type="entry name" value="ASKHA_T2SSL_N"/>
    <property type="match status" value="1"/>
</dbReference>
<dbReference type="EMBL" id="CP104694">
    <property type="protein sequence ID" value="UXI67563.1"/>
    <property type="molecule type" value="Genomic_DNA"/>
</dbReference>
<comment type="subcellular location">
    <subcellularLocation>
        <location evidence="1">Cell inner membrane</location>
        <topology evidence="1">Single-pass membrane protein</topology>
    </subcellularLocation>
</comment>
<keyword evidence="6" id="KW-0812">Transmembrane</keyword>
<keyword evidence="8" id="KW-1133">Transmembrane helix</keyword>
<feature type="domain" description="GspL periplasmic" evidence="12">
    <location>
        <begin position="240"/>
        <end position="389"/>
    </location>
</feature>
<organism evidence="13 14">
    <name type="scientific">Tahibacter amnicola</name>
    <dbReference type="NCBI Taxonomy" id="2976241"/>
    <lineage>
        <taxon>Bacteria</taxon>
        <taxon>Pseudomonadati</taxon>
        <taxon>Pseudomonadota</taxon>
        <taxon>Gammaproteobacteria</taxon>
        <taxon>Lysobacterales</taxon>
        <taxon>Rhodanobacteraceae</taxon>
        <taxon>Tahibacter</taxon>
    </lineage>
</organism>
<evidence type="ECO:0000256" key="8">
    <source>
        <dbReference type="ARBA" id="ARBA00022989"/>
    </source>
</evidence>
<evidence type="ECO:0000256" key="7">
    <source>
        <dbReference type="ARBA" id="ARBA00022927"/>
    </source>
</evidence>
<gene>
    <name evidence="13" type="primary">gspL</name>
    <name evidence="13" type="ORF">N4264_22950</name>
</gene>
<dbReference type="InterPro" id="IPR025691">
    <property type="entry name" value="GspL_pp_dom"/>
</dbReference>
<protein>
    <recommendedName>
        <fullName evidence="10">Type II secretion system protein L</fullName>
        <shortName evidence="10">T2SS protein L</shortName>
    </recommendedName>
</protein>
<keyword evidence="14" id="KW-1185">Reference proteome</keyword>
<dbReference type="NCBIfam" id="TIGR01709">
    <property type="entry name" value="typeII_sec_gspL"/>
    <property type="match status" value="1"/>
</dbReference>
<evidence type="ECO:0000259" key="12">
    <source>
        <dbReference type="Pfam" id="PF12693"/>
    </source>
</evidence>
<keyword evidence="3 10" id="KW-0813">Transport</keyword>
<evidence type="ECO:0000256" key="1">
    <source>
        <dbReference type="ARBA" id="ARBA00004377"/>
    </source>
</evidence>
<feature type="domain" description="GspL cytoplasmic actin-ATPase-like" evidence="11">
    <location>
        <begin position="10"/>
        <end position="231"/>
    </location>
</feature>
<dbReference type="SUPFAM" id="SSF53067">
    <property type="entry name" value="Actin-like ATPase domain"/>
    <property type="match status" value="1"/>
</dbReference>
<comment type="function">
    <text evidence="10">Inner membrane component of the type II secretion system required for the energy-dependent secretion of extracellular factors such as proteases and toxins from the periplasm.</text>
</comment>
<evidence type="ECO:0000256" key="9">
    <source>
        <dbReference type="ARBA" id="ARBA00023136"/>
    </source>
</evidence>
<dbReference type="InterPro" id="IPR007812">
    <property type="entry name" value="T2SS_protein-GspL"/>
</dbReference>
<dbReference type="InterPro" id="IPR024230">
    <property type="entry name" value="GspL_cyto_dom"/>
</dbReference>
<evidence type="ECO:0000313" key="14">
    <source>
        <dbReference type="Proteomes" id="UP001064632"/>
    </source>
</evidence>
<evidence type="ECO:0000256" key="10">
    <source>
        <dbReference type="PIRNR" id="PIRNR015761"/>
    </source>
</evidence>
<dbReference type="InterPro" id="IPR043129">
    <property type="entry name" value="ATPase_NBD"/>
</dbReference>
<evidence type="ECO:0000256" key="5">
    <source>
        <dbReference type="ARBA" id="ARBA00022519"/>
    </source>
</evidence>
<reference evidence="13" key="1">
    <citation type="submission" date="2022-09" db="EMBL/GenBank/DDBJ databases">
        <title>Tahibacter sp. nov., isolated from a fresh water.</title>
        <authorList>
            <person name="Baek J.H."/>
            <person name="Lee J.K."/>
            <person name="Kim J.M."/>
            <person name="Jeon C.O."/>
        </authorList>
    </citation>
    <scope>NUCLEOTIDE SEQUENCE</scope>
    <source>
        <strain evidence="13">W38</strain>
    </source>
</reference>
<evidence type="ECO:0000256" key="2">
    <source>
        <dbReference type="ARBA" id="ARBA00005318"/>
    </source>
</evidence>
<evidence type="ECO:0000256" key="4">
    <source>
        <dbReference type="ARBA" id="ARBA00022475"/>
    </source>
</evidence>
<keyword evidence="9" id="KW-0472">Membrane</keyword>
<keyword evidence="7 10" id="KW-0653">Protein transport</keyword>
<accession>A0ABY6BBZ5</accession>
<dbReference type="Gene3D" id="3.30.1360.100">
    <property type="entry name" value="General secretion pathway protein M, EpsM"/>
    <property type="match status" value="1"/>
</dbReference>
<sequence length="394" mass="42382">MSHRLLVRWQAEDRWSWLAQGADGKALGATVYGAPPEHTIAQAREIVVLVPAAQVLLLEAAAVTRQRAQLIKAVPYALEDQLAQPVEELHFALAGKVEQGRVGVGAVAHATLKAWLTQLSEAGIRPDVLIPESLALPVGGLLVEGDGALLRLASWRAAALEPDFLLEWLEMANDGSLPPLEVFDSRLAARLHLPVPVTAYHERQRDVLGLLAERIGAEPVLNLLQGEYAPRHRTAPVARWWRLAAVLAGAAILLTFAQMAVERYSLSRQSQRLDDAMRAVLLQSFPEMEKVAGDPAALMKSAMQRLGDGAGTGGLLHILGQIAPIIGSTTRLTTRSVEFRNGTLELAISAPDVPTLDSIRERLATVPGVQVELTAVNQSQGGVDGRLRLTGGTK</sequence>
<dbReference type="Pfam" id="PF12693">
    <property type="entry name" value="GspL_C"/>
    <property type="match status" value="1"/>
</dbReference>
<dbReference type="Proteomes" id="UP001064632">
    <property type="component" value="Chromosome"/>
</dbReference>
<dbReference type="RefSeq" id="WP_261694533.1">
    <property type="nucleotide sequence ID" value="NZ_CP104694.1"/>
</dbReference>
<proteinExistence type="inferred from homology"/>
<comment type="similarity">
    <text evidence="2 10">Belongs to the GSP L family.</text>
</comment>
<name>A0ABY6BBZ5_9GAMM</name>
<evidence type="ECO:0000256" key="3">
    <source>
        <dbReference type="ARBA" id="ARBA00022448"/>
    </source>
</evidence>
<evidence type="ECO:0000313" key="13">
    <source>
        <dbReference type="EMBL" id="UXI67563.1"/>
    </source>
</evidence>
<dbReference type="Pfam" id="PF05134">
    <property type="entry name" value="T2SSL"/>
    <property type="match status" value="1"/>
</dbReference>
<keyword evidence="4" id="KW-1003">Cell membrane</keyword>
<dbReference type="PIRSF" id="PIRSF015761">
    <property type="entry name" value="Protein_L"/>
    <property type="match status" value="1"/>
</dbReference>
<keyword evidence="5" id="KW-0997">Cell inner membrane</keyword>
<evidence type="ECO:0000259" key="11">
    <source>
        <dbReference type="Pfam" id="PF05134"/>
    </source>
</evidence>
<dbReference type="Gene3D" id="3.30.420.380">
    <property type="match status" value="1"/>
</dbReference>
<evidence type="ECO:0000256" key="6">
    <source>
        <dbReference type="ARBA" id="ARBA00022692"/>
    </source>
</evidence>